<dbReference type="PANTHER" id="PTHR48111:SF49">
    <property type="entry name" value="HEME RESPONSE REGULATOR HSSR"/>
    <property type="match status" value="1"/>
</dbReference>
<feature type="domain" description="OmpR/PhoB-type" evidence="15">
    <location>
        <begin position="125"/>
        <end position="221"/>
    </location>
</feature>
<dbReference type="InterPro" id="IPR001867">
    <property type="entry name" value="OmpR/PhoB-type_DNA-bd"/>
</dbReference>
<reference evidence="17" key="1">
    <citation type="journal article" date="2019" name="Int. J. Syst. Evol. Microbiol.">
        <title>The Global Catalogue of Microorganisms (GCM) 10K type strain sequencing project: providing services to taxonomists for standard genome sequencing and annotation.</title>
        <authorList>
            <consortium name="The Broad Institute Genomics Platform"/>
            <consortium name="The Broad Institute Genome Sequencing Center for Infectious Disease"/>
            <person name="Wu L."/>
            <person name="Ma J."/>
        </authorList>
    </citation>
    <scope>NUCLEOTIDE SEQUENCE [LARGE SCALE GENOMIC DNA]</scope>
    <source>
        <strain evidence="17">KCTC 33676</strain>
    </source>
</reference>
<evidence type="ECO:0000313" key="17">
    <source>
        <dbReference type="Proteomes" id="UP001597497"/>
    </source>
</evidence>
<feature type="domain" description="Response regulatory" evidence="14">
    <location>
        <begin position="3"/>
        <end position="117"/>
    </location>
</feature>
<dbReference type="InterPro" id="IPR001789">
    <property type="entry name" value="Sig_transdc_resp-reg_receiver"/>
</dbReference>
<evidence type="ECO:0000313" key="16">
    <source>
        <dbReference type="EMBL" id="MFD2671063.1"/>
    </source>
</evidence>
<feature type="modified residue" description="4-aspartylphosphate" evidence="12">
    <location>
        <position position="52"/>
    </location>
</feature>
<evidence type="ECO:0000256" key="9">
    <source>
        <dbReference type="ARBA" id="ARBA00023163"/>
    </source>
</evidence>
<evidence type="ECO:0000256" key="13">
    <source>
        <dbReference type="PROSITE-ProRule" id="PRU01091"/>
    </source>
</evidence>
<comment type="subcellular location">
    <subcellularLocation>
        <location evidence="1">Cytoplasm</location>
    </subcellularLocation>
</comment>
<evidence type="ECO:0000256" key="6">
    <source>
        <dbReference type="ARBA" id="ARBA00023026"/>
    </source>
</evidence>
<dbReference type="InterPro" id="IPR039420">
    <property type="entry name" value="WalR-like"/>
</dbReference>
<keyword evidence="3 12" id="KW-0597">Phosphoprotein</keyword>
<name>A0ABW5R7R8_9BACL</name>
<dbReference type="InterPro" id="IPR036388">
    <property type="entry name" value="WH-like_DNA-bd_sf"/>
</dbReference>
<dbReference type="SMART" id="SM00448">
    <property type="entry name" value="REC"/>
    <property type="match status" value="1"/>
</dbReference>
<dbReference type="PROSITE" id="PS51755">
    <property type="entry name" value="OMPR_PHOB"/>
    <property type="match status" value="1"/>
</dbReference>
<dbReference type="Gene3D" id="3.40.50.2300">
    <property type="match status" value="1"/>
</dbReference>
<keyword evidence="8" id="KW-0010">Activator</keyword>
<dbReference type="Gene3D" id="6.10.250.690">
    <property type="match status" value="1"/>
</dbReference>
<evidence type="ECO:0000256" key="10">
    <source>
        <dbReference type="ARBA" id="ARBA00037471"/>
    </source>
</evidence>
<dbReference type="Pfam" id="PF00486">
    <property type="entry name" value="Trans_reg_C"/>
    <property type="match status" value="1"/>
</dbReference>
<dbReference type="InterPro" id="IPR011006">
    <property type="entry name" value="CheY-like_superfamily"/>
</dbReference>
<evidence type="ECO:0000256" key="4">
    <source>
        <dbReference type="ARBA" id="ARBA00023012"/>
    </source>
</evidence>
<comment type="caution">
    <text evidence="16">The sequence shown here is derived from an EMBL/GenBank/DDBJ whole genome shotgun (WGS) entry which is preliminary data.</text>
</comment>
<dbReference type="CDD" id="cd00383">
    <property type="entry name" value="trans_reg_C"/>
    <property type="match status" value="1"/>
</dbReference>
<organism evidence="16 17">
    <name type="scientific">Marinicrinis sediminis</name>
    <dbReference type="NCBI Taxonomy" id="1652465"/>
    <lineage>
        <taxon>Bacteria</taxon>
        <taxon>Bacillati</taxon>
        <taxon>Bacillota</taxon>
        <taxon>Bacilli</taxon>
        <taxon>Bacillales</taxon>
        <taxon>Paenibacillaceae</taxon>
    </lineage>
</organism>
<evidence type="ECO:0000259" key="15">
    <source>
        <dbReference type="PROSITE" id="PS51755"/>
    </source>
</evidence>
<dbReference type="Pfam" id="PF00072">
    <property type="entry name" value="Response_reg"/>
    <property type="match status" value="1"/>
</dbReference>
<keyword evidence="7 13" id="KW-0238">DNA-binding</keyword>
<keyword evidence="5" id="KW-0805">Transcription regulation</keyword>
<evidence type="ECO:0000256" key="11">
    <source>
        <dbReference type="ARBA" id="ARBA00039976"/>
    </source>
</evidence>
<dbReference type="PROSITE" id="PS50110">
    <property type="entry name" value="RESPONSE_REGULATORY"/>
    <property type="match status" value="1"/>
</dbReference>
<feature type="DNA-binding region" description="OmpR/PhoB-type" evidence="13">
    <location>
        <begin position="125"/>
        <end position="221"/>
    </location>
</feature>
<dbReference type="Proteomes" id="UP001597497">
    <property type="component" value="Unassembled WGS sequence"/>
</dbReference>
<dbReference type="SMART" id="SM00862">
    <property type="entry name" value="Trans_reg_C"/>
    <property type="match status" value="1"/>
</dbReference>
<keyword evidence="6" id="KW-0843">Virulence</keyword>
<proteinExistence type="predicted"/>
<evidence type="ECO:0000256" key="1">
    <source>
        <dbReference type="ARBA" id="ARBA00004496"/>
    </source>
</evidence>
<sequence length="224" mass="25565">MARILIADDDPHITRLIALYMKREGHETLEASNGQEALQLLEKKQVQLAIIDLMMPLLDGYQLCETLRDYDDALPILMVTAKGASQDKIKGFQAGTDDYVTKPFDPDELVMRVRALLRRARQQTEQVIHIGDITLDASTKQLCHGDAVLILPLKEFEILFQLASHPQQIFTRIQLIEAFWGLDYEGDERTVDVHIKRIRDKLEDTSVRVATYRGLGYRCEVISS</sequence>
<evidence type="ECO:0000256" key="12">
    <source>
        <dbReference type="PROSITE-ProRule" id="PRU00169"/>
    </source>
</evidence>
<dbReference type="SUPFAM" id="SSF52172">
    <property type="entry name" value="CheY-like"/>
    <property type="match status" value="1"/>
</dbReference>
<evidence type="ECO:0000259" key="14">
    <source>
        <dbReference type="PROSITE" id="PS50110"/>
    </source>
</evidence>
<gene>
    <name evidence="16" type="ORF">ACFSUC_05540</name>
</gene>
<keyword evidence="9" id="KW-0804">Transcription</keyword>
<evidence type="ECO:0000256" key="3">
    <source>
        <dbReference type="ARBA" id="ARBA00022553"/>
    </source>
</evidence>
<keyword evidence="2" id="KW-0963">Cytoplasm</keyword>
<dbReference type="PANTHER" id="PTHR48111">
    <property type="entry name" value="REGULATOR OF RPOS"/>
    <property type="match status" value="1"/>
</dbReference>
<evidence type="ECO:0000256" key="5">
    <source>
        <dbReference type="ARBA" id="ARBA00023015"/>
    </source>
</evidence>
<protein>
    <recommendedName>
        <fullName evidence="11">Heme response regulator HssR</fullName>
    </recommendedName>
</protein>
<evidence type="ECO:0000256" key="2">
    <source>
        <dbReference type="ARBA" id="ARBA00022490"/>
    </source>
</evidence>
<dbReference type="Gene3D" id="1.10.10.10">
    <property type="entry name" value="Winged helix-like DNA-binding domain superfamily/Winged helix DNA-binding domain"/>
    <property type="match status" value="1"/>
</dbReference>
<evidence type="ECO:0000256" key="8">
    <source>
        <dbReference type="ARBA" id="ARBA00023159"/>
    </source>
</evidence>
<dbReference type="EMBL" id="JBHUMM010000008">
    <property type="protein sequence ID" value="MFD2671063.1"/>
    <property type="molecule type" value="Genomic_DNA"/>
</dbReference>
<evidence type="ECO:0000256" key="7">
    <source>
        <dbReference type="ARBA" id="ARBA00023125"/>
    </source>
</evidence>
<keyword evidence="17" id="KW-1185">Reference proteome</keyword>
<comment type="function">
    <text evidence="10">Member of the two-component regulatory system HssS/HssR involved in intracellular heme homeostasis and tempering of staphylococcal virulence. Phosphorylated HssR binds to a direct repeat sequence within hrtAB promoter and activates the expression of hrtAB, an efflux pump, in response to extracellular heme, hemin, hemoglobin or blood.</text>
</comment>
<accession>A0ABW5R7R8</accession>
<keyword evidence="4" id="KW-0902">Two-component regulatory system</keyword>
<dbReference type="RefSeq" id="WP_379928490.1">
    <property type="nucleotide sequence ID" value="NZ_JBHUMM010000008.1"/>
</dbReference>
<dbReference type="CDD" id="cd17574">
    <property type="entry name" value="REC_OmpR"/>
    <property type="match status" value="1"/>
</dbReference>